<dbReference type="Gene3D" id="3.40.50.1010">
    <property type="entry name" value="5'-nuclease"/>
    <property type="match status" value="1"/>
</dbReference>
<dbReference type="Pfam" id="PF13470">
    <property type="entry name" value="PIN_3"/>
    <property type="match status" value="1"/>
</dbReference>
<dbReference type="SUPFAM" id="SSF88723">
    <property type="entry name" value="PIN domain-like"/>
    <property type="match status" value="1"/>
</dbReference>
<dbReference type="InterPro" id="IPR002716">
    <property type="entry name" value="PIN_dom"/>
</dbReference>
<evidence type="ECO:0000313" key="3">
    <source>
        <dbReference type="Proteomes" id="UP000229502"/>
    </source>
</evidence>
<feature type="domain" description="PIN" evidence="1">
    <location>
        <begin position="6"/>
        <end position="115"/>
    </location>
</feature>
<feature type="non-terminal residue" evidence="2">
    <location>
        <position position="117"/>
    </location>
</feature>
<dbReference type="Proteomes" id="UP000229502">
    <property type="component" value="Unassembled WGS sequence"/>
</dbReference>
<dbReference type="InterPro" id="IPR029060">
    <property type="entry name" value="PIN-like_dom_sf"/>
</dbReference>
<sequence>MKADLRVFVDSDVVISSLISSSGAAFLLLNQSKRHKLLVSNISVKEMRIVVLRMRLGISKLDELLEERLIIIKLKQKAVEFRKTYGNYVTDVNDAHIVAGAVIAKAKFLITYNVRHY</sequence>
<dbReference type="EMBL" id="PEWZ01000097">
    <property type="protein sequence ID" value="PIU34678.1"/>
    <property type="molecule type" value="Genomic_DNA"/>
</dbReference>
<dbReference type="PANTHER" id="PTHR34610">
    <property type="entry name" value="SSL7007 PROTEIN"/>
    <property type="match status" value="1"/>
</dbReference>
<comment type="caution">
    <text evidence="2">The sequence shown here is derived from an EMBL/GenBank/DDBJ whole genome shotgun (WGS) entry which is preliminary data.</text>
</comment>
<accession>A0A2M6YR71</accession>
<organism evidence="2 3">
    <name type="scientific">Candidatus Shapirobacteria bacterium CG07_land_8_20_14_0_80_39_18</name>
    <dbReference type="NCBI Taxonomy" id="1974882"/>
    <lineage>
        <taxon>Bacteria</taxon>
        <taxon>Candidatus Shapironibacteriota</taxon>
    </lineage>
</organism>
<dbReference type="InterPro" id="IPR002850">
    <property type="entry name" value="PIN_toxin-like"/>
</dbReference>
<reference evidence="3" key="1">
    <citation type="submission" date="2017-09" db="EMBL/GenBank/DDBJ databases">
        <title>Depth-based differentiation of microbial function through sediment-hosted aquifers and enrichment of novel symbionts in the deep terrestrial subsurface.</title>
        <authorList>
            <person name="Probst A.J."/>
            <person name="Ladd B."/>
            <person name="Jarett J.K."/>
            <person name="Geller-Mcgrath D.E."/>
            <person name="Sieber C.M.K."/>
            <person name="Emerson J.B."/>
            <person name="Anantharaman K."/>
            <person name="Thomas B.C."/>
            <person name="Malmstrom R."/>
            <person name="Stieglmeier M."/>
            <person name="Klingl A."/>
            <person name="Woyke T."/>
            <person name="Ryan C.M."/>
            <person name="Banfield J.F."/>
        </authorList>
    </citation>
    <scope>NUCLEOTIDE SEQUENCE [LARGE SCALE GENOMIC DNA]</scope>
</reference>
<proteinExistence type="predicted"/>
<protein>
    <recommendedName>
        <fullName evidence="1">PIN domain-containing protein</fullName>
    </recommendedName>
</protein>
<evidence type="ECO:0000313" key="2">
    <source>
        <dbReference type="EMBL" id="PIU34678.1"/>
    </source>
</evidence>
<gene>
    <name evidence="2" type="ORF">COT03_02005</name>
</gene>
<evidence type="ECO:0000259" key="1">
    <source>
        <dbReference type="Pfam" id="PF13470"/>
    </source>
</evidence>
<name>A0A2M6YR71_9BACT</name>
<dbReference type="PANTHER" id="PTHR34610:SF4">
    <property type="entry name" value="SLL8027 PROTEIN"/>
    <property type="match status" value="1"/>
</dbReference>
<dbReference type="AlphaFoldDB" id="A0A2M6YR71"/>